<evidence type="ECO:0000313" key="4">
    <source>
        <dbReference type="Proteomes" id="UP000077961"/>
    </source>
</evidence>
<dbReference type="AlphaFoldDB" id="A0A1A9N9D5"/>
<evidence type="ECO:0000313" key="5">
    <source>
        <dbReference type="Proteomes" id="UP000078116"/>
    </source>
</evidence>
<dbReference type="RefSeq" id="WP_064266300.1">
    <property type="nucleotide sequence ID" value="NZ_LXJZ01000091.1"/>
</dbReference>
<dbReference type="EMBL" id="LXKA01000154">
    <property type="protein sequence ID" value="OAJ62872.1"/>
    <property type="molecule type" value="Genomic_DNA"/>
</dbReference>
<feature type="region of interest" description="Disordered" evidence="1">
    <location>
        <begin position="1"/>
        <end position="28"/>
    </location>
</feature>
<dbReference type="Proteomes" id="UP000077961">
    <property type="component" value="Unassembled WGS sequence"/>
</dbReference>
<keyword evidence="4" id="KW-1185">Reference proteome</keyword>
<name>A0A1A9N9D5_9BURK</name>
<evidence type="ECO:0000313" key="2">
    <source>
        <dbReference type="EMBL" id="OAJ61469.1"/>
    </source>
</evidence>
<accession>A0A1A9N9D5</accession>
<gene>
    <name evidence="2" type="ORF">A6V36_24140</name>
    <name evidence="3" type="ORF">A6V37_21920</name>
</gene>
<reference evidence="4 5" key="1">
    <citation type="submission" date="2016-04" db="EMBL/GenBank/DDBJ databases">
        <title>Reclassification of Paraburkholderia panaciterrae (Farh et al. 2015) Dobritsa &amp; Samadpour 2016 as a later homotypic synonym of Paraburkholderia ginsengiterrae (Farh et al. 2015) Dobritsa &amp; Samadpour 2016.</title>
        <authorList>
            <person name="Dobritsa A.P."/>
            <person name="Kutumbaka K."/>
            <person name="Samadpour M."/>
        </authorList>
    </citation>
    <scope>NUCLEOTIDE SEQUENCE [LARGE SCALE GENOMIC DNA]</scope>
    <source>
        <strain evidence="3 5">DCY85</strain>
        <strain evidence="2 4">DCY85-1</strain>
    </source>
</reference>
<dbReference type="EMBL" id="LXJZ01000091">
    <property type="protein sequence ID" value="OAJ61469.1"/>
    <property type="molecule type" value="Genomic_DNA"/>
</dbReference>
<feature type="region of interest" description="Disordered" evidence="1">
    <location>
        <begin position="65"/>
        <end position="106"/>
    </location>
</feature>
<protein>
    <submittedName>
        <fullName evidence="3">Uncharacterized protein</fullName>
    </submittedName>
</protein>
<proteinExistence type="predicted"/>
<organism evidence="3 5">
    <name type="scientific">Paraburkholderia ginsengiterrae</name>
    <dbReference type="NCBI Taxonomy" id="1462993"/>
    <lineage>
        <taxon>Bacteria</taxon>
        <taxon>Pseudomonadati</taxon>
        <taxon>Pseudomonadota</taxon>
        <taxon>Betaproteobacteria</taxon>
        <taxon>Burkholderiales</taxon>
        <taxon>Burkholderiaceae</taxon>
        <taxon>Paraburkholderia</taxon>
    </lineage>
</organism>
<evidence type="ECO:0000313" key="3">
    <source>
        <dbReference type="EMBL" id="OAJ62872.1"/>
    </source>
</evidence>
<comment type="caution">
    <text evidence="3">The sequence shown here is derived from an EMBL/GenBank/DDBJ whole genome shotgun (WGS) entry which is preliminary data.</text>
</comment>
<evidence type="ECO:0000256" key="1">
    <source>
        <dbReference type="SAM" id="MobiDB-lite"/>
    </source>
</evidence>
<sequence length="150" mass="15346">MTKINGPLVGGTSTSGETPAAGAGVAGVKPSKLAKGGALDALQDVQKPRTASSFRTSAKALLTQGAQVLSGSGQKPGMSNGPRADNVPPGPQFQGPGADPLQRQMQRQRFMGALQEVNNGAMNLLEKSAENFAKVMSKAAEATEEASRKV</sequence>
<dbReference type="Proteomes" id="UP000078116">
    <property type="component" value="Unassembled WGS sequence"/>
</dbReference>